<comment type="similarity">
    <text evidence="3">Belongs to the metallo-dependent hydrolases superfamily. DHOase family. Class I DHOase subfamily.</text>
</comment>
<evidence type="ECO:0000313" key="9">
    <source>
        <dbReference type="EMBL" id="MRI64809.1"/>
    </source>
</evidence>
<evidence type="ECO:0000313" key="10">
    <source>
        <dbReference type="Proteomes" id="UP000435187"/>
    </source>
</evidence>
<comment type="subunit">
    <text evidence="4">Homotetramer.</text>
</comment>
<keyword evidence="7" id="KW-0862">Zinc</keyword>
<dbReference type="InterPro" id="IPR002195">
    <property type="entry name" value="Dihydroorotase_CS"/>
</dbReference>
<gene>
    <name evidence="9" type="primary">allB</name>
    <name evidence="9" type="ORF">GH885_00425</name>
</gene>
<dbReference type="SUPFAM" id="SSF51556">
    <property type="entry name" value="Metallo-dependent hydrolases"/>
    <property type="match status" value="1"/>
</dbReference>
<dbReference type="PANTHER" id="PTHR43668">
    <property type="entry name" value="ALLANTOINASE"/>
    <property type="match status" value="1"/>
</dbReference>
<proteinExistence type="inferred from homology"/>
<dbReference type="InterPro" id="IPR011059">
    <property type="entry name" value="Metal-dep_hydrolase_composite"/>
</dbReference>
<dbReference type="GO" id="GO:0008270">
    <property type="term" value="F:zinc ion binding"/>
    <property type="evidence" value="ECO:0007669"/>
    <property type="project" value="InterPro"/>
</dbReference>
<reference evidence="9 10" key="1">
    <citation type="submission" date="2019-10" db="EMBL/GenBank/DDBJ databases">
        <title>Gracilibacillus salitolerans sp. nov., a moderate halophile isolated from a saline soil in northwest China.</title>
        <authorList>
            <person name="Gan L."/>
        </authorList>
    </citation>
    <scope>NUCLEOTIDE SEQUENCE [LARGE SCALE GENOMIC DNA]</scope>
    <source>
        <strain evidence="9 10">TP2-8</strain>
    </source>
</reference>
<dbReference type="GO" id="GO:0050897">
    <property type="term" value="F:cobalt ion binding"/>
    <property type="evidence" value="ECO:0007669"/>
    <property type="project" value="InterPro"/>
</dbReference>
<dbReference type="GO" id="GO:0004038">
    <property type="term" value="F:allantoinase activity"/>
    <property type="evidence" value="ECO:0007669"/>
    <property type="project" value="UniProtKB-EC"/>
</dbReference>
<feature type="domain" description="Amidohydrolase-related" evidence="8">
    <location>
        <begin position="53"/>
        <end position="400"/>
    </location>
</feature>
<dbReference type="InterPro" id="IPR017593">
    <property type="entry name" value="Allantoinase"/>
</dbReference>
<evidence type="ECO:0000256" key="6">
    <source>
        <dbReference type="ARBA" id="ARBA00022801"/>
    </source>
</evidence>
<comment type="cofactor">
    <cofactor evidence="1">
        <name>Zn(2+)</name>
        <dbReference type="ChEBI" id="CHEBI:29105"/>
    </cofactor>
</comment>
<dbReference type="PROSITE" id="PS00482">
    <property type="entry name" value="DIHYDROOROTASE_1"/>
    <property type="match status" value="1"/>
</dbReference>
<keyword evidence="6 9" id="KW-0378">Hydrolase</keyword>
<dbReference type="GO" id="GO:0000256">
    <property type="term" value="P:allantoin catabolic process"/>
    <property type="evidence" value="ECO:0007669"/>
    <property type="project" value="InterPro"/>
</dbReference>
<dbReference type="SUPFAM" id="SSF51338">
    <property type="entry name" value="Composite domain of metallo-dependent hydrolases"/>
    <property type="match status" value="1"/>
</dbReference>
<dbReference type="AlphaFoldDB" id="A0A6N7QY39"/>
<comment type="caution">
    <text evidence="9">The sequence shown here is derived from an EMBL/GenBank/DDBJ whole genome shotgun (WGS) entry which is preliminary data.</text>
</comment>
<evidence type="ECO:0000259" key="8">
    <source>
        <dbReference type="Pfam" id="PF01979"/>
    </source>
</evidence>
<dbReference type="GO" id="GO:0006145">
    <property type="term" value="P:purine nucleobase catabolic process"/>
    <property type="evidence" value="ECO:0007669"/>
    <property type="project" value="TreeGrafter"/>
</dbReference>
<sequence length="444" mass="48985">MSNQLDLVIKNGKVVFPDGVKTKDIGVKAGKIIAIDDQINLPATQVDDAQGLYIFPGAIDVHVHFNEPGREDWEGFTTGSYMLAAGGYTSYFDMPLNGIPSTTNLRAFQEKNELAKKKSVIDHYLWGGLVPGNIEDLSNLASAGVVGFKAFISDSGNEEFSAVDDDTLIQGMKEIARLDKILALHAESRTITNFLTAEKIAQQKLSADDYLAARPIVAEVEAVHKALTYAEVTGCPLHFVHISSPQAVEKIREAKRKGIDVTVETCPHYLLYSHLALQTKGAVAKCSPPLRLEKERKQLIQLLCDNEFDIIASDHSPAPFALKDPVTHNIFSAWGGISGGQFTLLSMLELVKKHNIPLEIIADWTALNPTKRFSLDGKGKIDIGYDADFAIISLDKETIVSPYNYYAKHKHSLYEDHCFPCSVLRTYNRGNVVFDESKVRTTSC</sequence>
<dbReference type="Gene3D" id="2.30.40.10">
    <property type="entry name" value="Urease, subunit C, domain 1"/>
    <property type="match status" value="1"/>
</dbReference>
<dbReference type="PANTHER" id="PTHR43668:SF4">
    <property type="entry name" value="ALLANTOINASE"/>
    <property type="match status" value="1"/>
</dbReference>
<dbReference type="RefSeq" id="WP_153833705.1">
    <property type="nucleotide sequence ID" value="NZ_JBHUMW010000007.1"/>
</dbReference>
<keyword evidence="10" id="KW-1185">Reference proteome</keyword>
<dbReference type="EMBL" id="WJEE01000001">
    <property type="protein sequence ID" value="MRI64809.1"/>
    <property type="molecule type" value="Genomic_DNA"/>
</dbReference>
<evidence type="ECO:0000256" key="3">
    <source>
        <dbReference type="ARBA" id="ARBA00010286"/>
    </source>
</evidence>
<dbReference type="EC" id="3.5.2.5" evidence="9"/>
<dbReference type="Gene3D" id="3.20.20.140">
    <property type="entry name" value="Metal-dependent hydrolases"/>
    <property type="match status" value="1"/>
</dbReference>
<protein>
    <submittedName>
        <fullName evidence="9">Allantoinase AllB</fullName>
        <ecNumber evidence="9">3.5.2.5</ecNumber>
    </submittedName>
</protein>
<name>A0A6N7QY39_9BACI</name>
<dbReference type="Pfam" id="PF01979">
    <property type="entry name" value="Amidohydro_1"/>
    <property type="match status" value="1"/>
</dbReference>
<evidence type="ECO:0000256" key="7">
    <source>
        <dbReference type="ARBA" id="ARBA00022833"/>
    </source>
</evidence>
<evidence type="ECO:0000256" key="4">
    <source>
        <dbReference type="ARBA" id="ARBA00011881"/>
    </source>
</evidence>
<dbReference type="InterPro" id="IPR032466">
    <property type="entry name" value="Metal_Hydrolase"/>
</dbReference>
<dbReference type="InterPro" id="IPR050138">
    <property type="entry name" value="DHOase/Allantoinase_Hydrolase"/>
</dbReference>
<evidence type="ECO:0000256" key="1">
    <source>
        <dbReference type="ARBA" id="ARBA00001947"/>
    </source>
</evidence>
<organism evidence="9 10">
    <name type="scientific">Gracilibacillus thailandensis</name>
    <dbReference type="NCBI Taxonomy" id="563735"/>
    <lineage>
        <taxon>Bacteria</taxon>
        <taxon>Bacillati</taxon>
        <taxon>Bacillota</taxon>
        <taxon>Bacilli</taxon>
        <taxon>Bacillales</taxon>
        <taxon>Bacillaceae</taxon>
        <taxon>Gracilibacillus</taxon>
    </lineage>
</organism>
<dbReference type="InterPro" id="IPR006680">
    <property type="entry name" value="Amidohydro-rel"/>
</dbReference>
<accession>A0A6N7QY39</accession>
<keyword evidence="5" id="KW-0479">Metal-binding</keyword>
<evidence type="ECO:0000256" key="2">
    <source>
        <dbReference type="ARBA" id="ARBA00002368"/>
    </source>
</evidence>
<dbReference type="GO" id="GO:0005737">
    <property type="term" value="C:cytoplasm"/>
    <property type="evidence" value="ECO:0007669"/>
    <property type="project" value="TreeGrafter"/>
</dbReference>
<comment type="function">
    <text evidence="2">Catalyzes the reversible cyclization of carbamoyl aspartate to dihydroorotate.</text>
</comment>
<dbReference type="NCBIfam" id="TIGR03178">
    <property type="entry name" value="allantoinase"/>
    <property type="match status" value="1"/>
</dbReference>
<evidence type="ECO:0000256" key="5">
    <source>
        <dbReference type="ARBA" id="ARBA00022723"/>
    </source>
</evidence>
<dbReference type="Proteomes" id="UP000435187">
    <property type="component" value="Unassembled WGS sequence"/>
</dbReference>